<evidence type="ECO:0000313" key="2">
    <source>
        <dbReference type="EMBL" id="SMP80164.1"/>
    </source>
</evidence>
<evidence type="ECO:0000256" key="1">
    <source>
        <dbReference type="SAM" id="MobiDB-lite"/>
    </source>
</evidence>
<comment type="caution">
    <text evidence="2">The sequence shown here is derived from an EMBL/GenBank/DDBJ whole genome shotgun (WGS) entry which is preliminary data.</text>
</comment>
<evidence type="ECO:0000313" key="3">
    <source>
        <dbReference type="Proteomes" id="UP001158067"/>
    </source>
</evidence>
<organism evidence="2 3">
    <name type="scientific">Neorhodopirellula lusitana</name>
    <dbReference type="NCBI Taxonomy" id="445327"/>
    <lineage>
        <taxon>Bacteria</taxon>
        <taxon>Pseudomonadati</taxon>
        <taxon>Planctomycetota</taxon>
        <taxon>Planctomycetia</taxon>
        <taxon>Pirellulales</taxon>
        <taxon>Pirellulaceae</taxon>
        <taxon>Neorhodopirellula</taxon>
    </lineage>
</organism>
<proteinExistence type="predicted"/>
<reference evidence="2 3" key="1">
    <citation type="submission" date="2017-05" db="EMBL/GenBank/DDBJ databases">
        <authorList>
            <person name="Varghese N."/>
            <person name="Submissions S."/>
        </authorList>
    </citation>
    <scope>NUCLEOTIDE SEQUENCE [LARGE SCALE GENOMIC DNA]</scope>
    <source>
        <strain evidence="2 3">DSM 25457</strain>
    </source>
</reference>
<name>A0ABY1QU74_9BACT</name>
<feature type="region of interest" description="Disordered" evidence="1">
    <location>
        <begin position="1"/>
        <end position="78"/>
    </location>
</feature>
<keyword evidence="3" id="KW-1185">Reference proteome</keyword>
<gene>
    <name evidence="2" type="ORF">SAMN06265222_1461</name>
</gene>
<sequence>MRREIHQNPKSSASGVWIANANTQKRERRRAAARASNTEVPKQIEHPKSPATALPYPAIEPPFPPRMSVKSMRTVSASDPSDARESLALVGSLGALVGSLNTVGRPTEGFYDTAQNEASDV</sequence>
<protein>
    <submittedName>
        <fullName evidence="2">Uncharacterized protein</fullName>
    </submittedName>
</protein>
<accession>A0ABY1QU74</accession>
<dbReference type="Proteomes" id="UP001158067">
    <property type="component" value="Unassembled WGS sequence"/>
</dbReference>
<dbReference type="EMBL" id="FXUG01000046">
    <property type="protein sequence ID" value="SMP80164.1"/>
    <property type="molecule type" value="Genomic_DNA"/>
</dbReference>
<feature type="region of interest" description="Disordered" evidence="1">
    <location>
        <begin position="102"/>
        <end position="121"/>
    </location>
</feature>